<feature type="domain" description="RagB/SusD" evidence="6">
    <location>
        <begin position="323"/>
        <end position="441"/>
    </location>
</feature>
<evidence type="ECO:0000256" key="2">
    <source>
        <dbReference type="ARBA" id="ARBA00006275"/>
    </source>
</evidence>
<dbReference type="Proteomes" id="UP001597393">
    <property type="component" value="Unassembled WGS sequence"/>
</dbReference>
<evidence type="ECO:0000313" key="8">
    <source>
        <dbReference type="EMBL" id="MFD2598209.1"/>
    </source>
</evidence>
<proteinExistence type="inferred from homology"/>
<gene>
    <name evidence="8" type="ORF">ACFSQ3_04525</name>
</gene>
<dbReference type="Gene3D" id="1.25.40.390">
    <property type="match status" value="1"/>
</dbReference>
<feature type="domain" description="SusD-like N-terminal" evidence="7">
    <location>
        <begin position="23"/>
        <end position="208"/>
    </location>
</feature>
<dbReference type="InterPro" id="IPR011990">
    <property type="entry name" value="TPR-like_helical_dom_sf"/>
</dbReference>
<dbReference type="EMBL" id="JBHUMA010000004">
    <property type="protein sequence ID" value="MFD2598209.1"/>
    <property type="molecule type" value="Genomic_DNA"/>
</dbReference>
<dbReference type="RefSeq" id="WP_380867931.1">
    <property type="nucleotide sequence ID" value="NZ_JBHUMA010000004.1"/>
</dbReference>
<name>A0ABW5NGH4_9SPHI</name>
<dbReference type="InterPro" id="IPR012944">
    <property type="entry name" value="SusD_RagB_dom"/>
</dbReference>
<accession>A0ABW5NGH4</accession>
<evidence type="ECO:0000256" key="1">
    <source>
        <dbReference type="ARBA" id="ARBA00004442"/>
    </source>
</evidence>
<reference evidence="9" key="1">
    <citation type="journal article" date="2019" name="Int. J. Syst. Evol. Microbiol.">
        <title>The Global Catalogue of Microorganisms (GCM) 10K type strain sequencing project: providing services to taxonomists for standard genome sequencing and annotation.</title>
        <authorList>
            <consortium name="The Broad Institute Genomics Platform"/>
            <consortium name="The Broad Institute Genome Sequencing Center for Infectious Disease"/>
            <person name="Wu L."/>
            <person name="Ma J."/>
        </authorList>
    </citation>
    <scope>NUCLEOTIDE SEQUENCE [LARGE SCALE GENOMIC DNA]</scope>
    <source>
        <strain evidence="9">KCTC 42248</strain>
    </source>
</reference>
<keyword evidence="5" id="KW-0998">Cell outer membrane</keyword>
<comment type="subcellular location">
    <subcellularLocation>
        <location evidence="1">Cell outer membrane</location>
    </subcellularLocation>
</comment>
<evidence type="ECO:0000313" key="9">
    <source>
        <dbReference type="Proteomes" id="UP001597393"/>
    </source>
</evidence>
<evidence type="ECO:0000256" key="4">
    <source>
        <dbReference type="ARBA" id="ARBA00023136"/>
    </source>
</evidence>
<dbReference type="SUPFAM" id="SSF48452">
    <property type="entry name" value="TPR-like"/>
    <property type="match status" value="1"/>
</dbReference>
<evidence type="ECO:0000256" key="5">
    <source>
        <dbReference type="ARBA" id="ARBA00023237"/>
    </source>
</evidence>
<dbReference type="Pfam" id="PF07980">
    <property type="entry name" value="SusD_RagB"/>
    <property type="match status" value="1"/>
</dbReference>
<sequence length="469" mass="53702">MKKTYQYTYLILLLTLTFVSCEKYLDIAPKSSLSEDEMFESEIGFQQALAGIYANMASRELYGDRLSMGFVSALGQNYSITSTQSPFYSTSRYDYTSGEVMLFANQIWKASYTAIAGTNNILKHLQTNSNTLNPEAYDLIKGETLGLRAYLHFELLRLFGPIYDIGASEKAIPYRTSIDHLSTIPSTTDEVIRFALEDLEEAAVLLKKSDPIVLEGTVNRQIKLNYYGVKALQARIKLYKNDKSGAYNAAKEVLESQQFPFVVHSTVGGAPASKDRLFKSELIFALRVREIATWAEDLYFVFNGNISTGMTRPLVELDQIYENSSTDLRRQNLFETSGGFTFPSKFWQTNTGTLAQNRLDQLVPLIRISEMYYIAAETAETPTEKLEYLNKVRHEGRNIPILNPNNLTDEYLQNEITKEYQKEFYAEGQLFYYYKRLKYDQIMFYNGSVSPAIYRLPIPDDELEFNPNY</sequence>
<protein>
    <submittedName>
        <fullName evidence="8">RagB/SusD family nutrient uptake outer membrane protein</fullName>
    </submittedName>
</protein>
<evidence type="ECO:0000256" key="3">
    <source>
        <dbReference type="ARBA" id="ARBA00022729"/>
    </source>
</evidence>
<evidence type="ECO:0000259" key="6">
    <source>
        <dbReference type="Pfam" id="PF07980"/>
    </source>
</evidence>
<comment type="caution">
    <text evidence="8">The sequence shown here is derived from an EMBL/GenBank/DDBJ whole genome shotgun (WGS) entry which is preliminary data.</text>
</comment>
<evidence type="ECO:0000259" key="7">
    <source>
        <dbReference type="Pfam" id="PF14322"/>
    </source>
</evidence>
<dbReference type="Pfam" id="PF14322">
    <property type="entry name" value="SusD-like_3"/>
    <property type="match status" value="1"/>
</dbReference>
<keyword evidence="4" id="KW-0472">Membrane</keyword>
<dbReference type="InterPro" id="IPR033985">
    <property type="entry name" value="SusD-like_N"/>
</dbReference>
<comment type="similarity">
    <text evidence="2">Belongs to the SusD family.</text>
</comment>
<keyword evidence="3" id="KW-0732">Signal</keyword>
<keyword evidence="9" id="KW-1185">Reference proteome</keyword>
<organism evidence="8 9">
    <name type="scientific">Sphingobacterium corticis</name>
    <dbReference type="NCBI Taxonomy" id="1812823"/>
    <lineage>
        <taxon>Bacteria</taxon>
        <taxon>Pseudomonadati</taxon>
        <taxon>Bacteroidota</taxon>
        <taxon>Sphingobacteriia</taxon>
        <taxon>Sphingobacteriales</taxon>
        <taxon>Sphingobacteriaceae</taxon>
        <taxon>Sphingobacterium</taxon>
    </lineage>
</organism>
<dbReference type="PROSITE" id="PS51257">
    <property type="entry name" value="PROKAR_LIPOPROTEIN"/>
    <property type="match status" value="1"/>
</dbReference>